<evidence type="ECO:0000256" key="5">
    <source>
        <dbReference type="ARBA" id="ARBA00023242"/>
    </source>
</evidence>
<dbReference type="AlphaFoldDB" id="A0A4S8LY53"/>
<evidence type="ECO:0008006" key="8">
    <source>
        <dbReference type="Google" id="ProtNLM"/>
    </source>
</evidence>
<evidence type="ECO:0000313" key="7">
    <source>
        <dbReference type="Proteomes" id="UP000297245"/>
    </source>
</evidence>
<name>A0A4S8LY53_DENBC</name>
<dbReference type="OrthoDB" id="3247971at2759"/>
<evidence type="ECO:0000256" key="1">
    <source>
        <dbReference type="ARBA" id="ARBA00004123"/>
    </source>
</evidence>
<gene>
    <name evidence="6" type="ORF">K435DRAFT_668101</name>
</gene>
<accession>A0A4S8LY53</accession>
<keyword evidence="2" id="KW-0479">Metal-binding</keyword>
<reference evidence="6 7" key="1">
    <citation type="journal article" date="2019" name="Nat. Ecol. Evol.">
        <title>Megaphylogeny resolves global patterns of mushroom evolution.</title>
        <authorList>
            <person name="Varga T."/>
            <person name="Krizsan K."/>
            <person name="Foldi C."/>
            <person name="Dima B."/>
            <person name="Sanchez-Garcia M."/>
            <person name="Sanchez-Ramirez S."/>
            <person name="Szollosi G.J."/>
            <person name="Szarkandi J.G."/>
            <person name="Papp V."/>
            <person name="Albert L."/>
            <person name="Andreopoulos W."/>
            <person name="Angelini C."/>
            <person name="Antonin V."/>
            <person name="Barry K.W."/>
            <person name="Bougher N.L."/>
            <person name="Buchanan P."/>
            <person name="Buyck B."/>
            <person name="Bense V."/>
            <person name="Catcheside P."/>
            <person name="Chovatia M."/>
            <person name="Cooper J."/>
            <person name="Damon W."/>
            <person name="Desjardin D."/>
            <person name="Finy P."/>
            <person name="Geml J."/>
            <person name="Haridas S."/>
            <person name="Hughes K."/>
            <person name="Justo A."/>
            <person name="Karasinski D."/>
            <person name="Kautmanova I."/>
            <person name="Kiss B."/>
            <person name="Kocsube S."/>
            <person name="Kotiranta H."/>
            <person name="LaButti K.M."/>
            <person name="Lechner B.E."/>
            <person name="Liimatainen K."/>
            <person name="Lipzen A."/>
            <person name="Lukacs Z."/>
            <person name="Mihaltcheva S."/>
            <person name="Morgado L.N."/>
            <person name="Niskanen T."/>
            <person name="Noordeloos M.E."/>
            <person name="Ohm R.A."/>
            <person name="Ortiz-Santana B."/>
            <person name="Ovrebo C."/>
            <person name="Racz N."/>
            <person name="Riley R."/>
            <person name="Savchenko A."/>
            <person name="Shiryaev A."/>
            <person name="Soop K."/>
            <person name="Spirin V."/>
            <person name="Szebenyi C."/>
            <person name="Tomsovsky M."/>
            <person name="Tulloss R.E."/>
            <person name="Uehling J."/>
            <person name="Grigoriev I.V."/>
            <person name="Vagvolgyi C."/>
            <person name="Papp T."/>
            <person name="Martin F.M."/>
            <person name="Miettinen O."/>
            <person name="Hibbett D.S."/>
            <person name="Nagy L.G."/>
        </authorList>
    </citation>
    <scope>NUCLEOTIDE SEQUENCE [LARGE SCALE GENOMIC DNA]</scope>
    <source>
        <strain evidence="6 7">CBS 962.96</strain>
    </source>
</reference>
<sequence length="194" mass="22312">MKGWDAPCYAHFKLPPTIVVEQGIVKYRFYCLVHPDRYVTRARHDDATSNLRRHAFKECPSLNEHQKSGQLTVAEFARGSTYSSARLRLKHVQWFAVNHRPMNLTKDDAYQDILRMFHAGVEIMSNQTATRDILDVFKITQAIVKKKLQNIPTRKHLALDGWSSPNVMSILGIILTYVEDGQVKTLTLDAVRYV</sequence>
<comment type="subcellular location">
    <subcellularLocation>
        <location evidence="1">Nucleus</location>
    </subcellularLocation>
</comment>
<dbReference type="PANTHER" id="PTHR46481">
    <property type="entry name" value="ZINC FINGER BED DOMAIN-CONTAINING PROTEIN 4"/>
    <property type="match status" value="1"/>
</dbReference>
<dbReference type="EMBL" id="ML179219">
    <property type="protein sequence ID" value="THU94624.1"/>
    <property type="molecule type" value="Genomic_DNA"/>
</dbReference>
<organism evidence="6 7">
    <name type="scientific">Dendrothele bispora (strain CBS 962.96)</name>
    <dbReference type="NCBI Taxonomy" id="1314807"/>
    <lineage>
        <taxon>Eukaryota</taxon>
        <taxon>Fungi</taxon>
        <taxon>Dikarya</taxon>
        <taxon>Basidiomycota</taxon>
        <taxon>Agaricomycotina</taxon>
        <taxon>Agaricomycetes</taxon>
        <taxon>Agaricomycetidae</taxon>
        <taxon>Agaricales</taxon>
        <taxon>Agaricales incertae sedis</taxon>
        <taxon>Dendrothele</taxon>
    </lineage>
</organism>
<keyword evidence="5" id="KW-0539">Nucleus</keyword>
<proteinExistence type="predicted"/>
<dbReference type="PANTHER" id="PTHR46481:SF10">
    <property type="entry name" value="ZINC FINGER BED DOMAIN-CONTAINING PROTEIN 39"/>
    <property type="match status" value="1"/>
</dbReference>
<evidence type="ECO:0000256" key="4">
    <source>
        <dbReference type="ARBA" id="ARBA00022833"/>
    </source>
</evidence>
<dbReference type="InterPro" id="IPR052035">
    <property type="entry name" value="ZnF_BED_domain_contain"/>
</dbReference>
<evidence type="ECO:0000256" key="2">
    <source>
        <dbReference type="ARBA" id="ARBA00022723"/>
    </source>
</evidence>
<dbReference type="GO" id="GO:0005634">
    <property type="term" value="C:nucleus"/>
    <property type="evidence" value="ECO:0007669"/>
    <property type="project" value="UniProtKB-SubCell"/>
</dbReference>
<dbReference type="GO" id="GO:0008270">
    <property type="term" value="F:zinc ion binding"/>
    <property type="evidence" value="ECO:0007669"/>
    <property type="project" value="UniProtKB-KW"/>
</dbReference>
<dbReference type="Proteomes" id="UP000297245">
    <property type="component" value="Unassembled WGS sequence"/>
</dbReference>
<keyword evidence="7" id="KW-1185">Reference proteome</keyword>
<keyword evidence="3" id="KW-0863">Zinc-finger</keyword>
<keyword evidence="4" id="KW-0862">Zinc</keyword>
<protein>
    <recommendedName>
        <fullName evidence="8">DUF659 domain-containing protein</fullName>
    </recommendedName>
</protein>
<evidence type="ECO:0000256" key="3">
    <source>
        <dbReference type="ARBA" id="ARBA00022771"/>
    </source>
</evidence>
<evidence type="ECO:0000313" key="6">
    <source>
        <dbReference type="EMBL" id="THU94624.1"/>
    </source>
</evidence>